<dbReference type="Pfam" id="PF22336">
    <property type="entry name" value="RhiE-like_linker"/>
    <property type="match status" value="4"/>
</dbReference>
<comment type="subcellular location">
    <subcellularLocation>
        <location evidence="2">Cytoplasm</location>
    </subcellularLocation>
</comment>
<dbReference type="SUPFAM" id="SSF53901">
    <property type="entry name" value="Thiolase-like"/>
    <property type="match status" value="5"/>
</dbReference>
<proteinExistence type="predicted"/>
<dbReference type="Gene3D" id="3.40.47.10">
    <property type="match status" value="5"/>
</dbReference>
<feature type="region of interest" description="Disordered" evidence="14">
    <location>
        <begin position="824"/>
        <end position="843"/>
    </location>
</feature>
<dbReference type="PROSITE" id="PS00012">
    <property type="entry name" value="PHOSPHOPANTETHEINE"/>
    <property type="match status" value="3"/>
</dbReference>
<dbReference type="SMART" id="SM01294">
    <property type="entry name" value="PKS_PP_betabranch"/>
    <property type="match status" value="2"/>
</dbReference>
<keyword evidence="4" id="KW-0596">Phosphopantetheine</keyword>
<dbReference type="InterPro" id="IPR036736">
    <property type="entry name" value="ACP-like_sf"/>
</dbReference>
<dbReference type="SUPFAM" id="SSF51735">
    <property type="entry name" value="NAD(P)-binding Rossmann-fold domains"/>
    <property type="match status" value="6"/>
</dbReference>
<keyword evidence="8" id="KW-0677">Repeat</keyword>
<dbReference type="EMBL" id="CP000698">
    <property type="protein sequence ID" value="ABQ27260.1"/>
    <property type="molecule type" value="Genomic_DNA"/>
</dbReference>
<feature type="active site" description="Proton acceptor; for dehydratase activity" evidence="12">
    <location>
        <position position="18"/>
    </location>
</feature>
<accession>A5G642</accession>
<dbReference type="FunFam" id="1.10.1200.10:FF:000019">
    <property type="entry name" value="Phenolpthiocerol synthesis type-I polyketide synthase PPSA"/>
    <property type="match status" value="2"/>
</dbReference>
<evidence type="ECO:0000256" key="14">
    <source>
        <dbReference type="SAM" id="MobiDB-lite"/>
    </source>
</evidence>
<dbReference type="InterPro" id="IPR049551">
    <property type="entry name" value="PKS_DH_C"/>
</dbReference>
<dbReference type="Pfam" id="PF14765">
    <property type="entry name" value="PS-DH"/>
    <property type="match status" value="4"/>
</dbReference>
<evidence type="ECO:0000256" key="8">
    <source>
        <dbReference type="ARBA" id="ARBA00022737"/>
    </source>
</evidence>
<dbReference type="GO" id="GO:0006633">
    <property type="term" value="P:fatty acid biosynthetic process"/>
    <property type="evidence" value="ECO:0007669"/>
    <property type="project" value="InterPro"/>
</dbReference>
<dbReference type="Gene3D" id="1.10.1240.100">
    <property type="match status" value="4"/>
</dbReference>
<dbReference type="InterPro" id="IPR036291">
    <property type="entry name" value="NAD(P)-bd_dom_sf"/>
</dbReference>
<feature type="domain" description="Ketosynthase family 3 (KS3)" evidence="16">
    <location>
        <begin position="5389"/>
        <end position="5824"/>
    </location>
</feature>
<dbReference type="InterPro" id="IPR042104">
    <property type="entry name" value="PKS_dehydratase_sf"/>
</dbReference>
<feature type="region of interest" description="N-terminal hotdog fold" evidence="12">
    <location>
        <begin position="2998"/>
        <end position="3124"/>
    </location>
</feature>
<evidence type="ECO:0000256" key="10">
    <source>
        <dbReference type="ARBA" id="ARBA00023268"/>
    </source>
</evidence>
<dbReference type="SMART" id="SM00823">
    <property type="entry name" value="PKS_PP"/>
    <property type="match status" value="5"/>
</dbReference>
<dbReference type="GO" id="GO:0031177">
    <property type="term" value="F:phosphopantetheine binding"/>
    <property type="evidence" value="ECO:0007669"/>
    <property type="project" value="InterPro"/>
</dbReference>
<feature type="domain" description="Ketosynthase family 3 (KS3)" evidence="16">
    <location>
        <begin position="863"/>
        <end position="1300"/>
    </location>
</feature>
<dbReference type="InterPro" id="IPR018201">
    <property type="entry name" value="Ketoacyl_synth_AS"/>
</dbReference>
<dbReference type="CDD" id="cd08953">
    <property type="entry name" value="KR_2_SDR_x"/>
    <property type="match status" value="5"/>
</dbReference>
<feature type="active site" description="Proton acceptor; for dehydratase activity" evidence="12">
    <location>
        <position position="4534"/>
    </location>
</feature>
<dbReference type="Pfam" id="PF02801">
    <property type="entry name" value="Ketoacyl-synt_C"/>
    <property type="match status" value="5"/>
</dbReference>
<dbReference type="STRING" id="351605.Gura_3095"/>
<keyword evidence="5" id="KW-0963">Cytoplasm</keyword>
<feature type="domain" description="Carrier" evidence="15">
    <location>
        <begin position="3734"/>
        <end position="3815"/>
    </location>
</feature>
<keyword evidence="6" id="KW-0597">Phosphoprotein</keyword>
<evidence type="ECO:0000256" key="3">
    <source>
        <dbReference type="ARBA" id="ARBA00004792"/>
    </source>
</evidence>
<feature type="region of interest" description="C-terminal hotdog fold" evidence="12">
    <location>
        <begin position="4643"/>
        <end position="4798"/>
    </location>
</feature>
<feature type="region of interest" description="N-terminal hotdog fold" evidence="12">
    <location>
        <begin position="1"/>
        <end position="113"/>
    </location>
</feature>
<dbReference type="Pfam" id="PF08659">
    <property type="entry name" value="KR"/>
    <property type="match status" value="5"/>
</dbReference>
<dbReference type="RefSeq" id="WP_011939927.1">
    <property type="nucleotide sequence ID" value="NC_009483.1"/>
</dbReference>
<evidence type="ECO:0000259" key="15">
    <source>
        <dbReference type="PROSITE" id="PS50075"/>
    </source>
</evidence>
<feature type="active site" description="Proton donor; for dehydratase activity" evidence="12">
    <location>
        <position position="3199"/>
    </location>
</feature>
<feature type="active site" description="Proton acceptor; for dehydratase activity" evidence="12">
    <location>
        <position position="1515"/>
    </location>
</feature>
<feature type="region of interest" description="C-terminal hotdog fold" evidence="12">
    <location>
        <begin position="1625"/>
        <end position="1775"/>
    </location>
</feature>
<keyword evidence="10" id="KW-0511">Multifunctional enzyme</keyword>
<dbReference type="Pfam" id="PF21089">
    <property type="entry name" value="PKS_DH_N"/>
    <property type="match status" value="4"/>
</dbReference>
<dbReference type="SMART" id="SM00825">
    <property type="entry name" value="PKS_KS"/>
    <property type="match status" value="5"/>
</dbReference>
<feature type="domain" description="Carrier" evidence="15">
    <location>
        <begin position="5259"/>
        <end position="5332"/>
    </location>
</feature>
<name>A5G642_GEOUR</name>
<feature type="region of interest" description="N-terminal hotdog fold" evidence="12">
    <location>
        <begin position="4505"/>
        <end position="4629"/>
    </location>
</feature>
<dbReference type="HOGENOM" id="CLU_222854_0_0_7"/>
<dbReference type="Pfam" id="PF00109">
    <property type="entry name" value="ketoacyl-synt"/>
    <property type="match status" value="5"/>
</dbReference>
<dbReference type="Gene3D" id="3.40.50.720">
    <property type="entry name" value="NAD(P)-binding Rossmann-like Domain"/>
    <property type="match status" value="5"/>
</dbReference>
<feature type="domain" description="Ketosynthase family 3 (KS3)" evidence="16">
    <location>
        <begin position="3872"/>
        <end position="4310"/>
    </location>
</feature>
<dbReference type="GO" id="GO:0005737">
    <property type="term" value="C:cytoplasm"/>
    <property type="evidence" value="ECO:0007669"/>
    <property type="project" value="UniProtKB-SubCell"/>
</dbReference>
<dbReference type="GO" id="GO:0071770">
    <property type="term" value="P:DIM/DIP cell wall layer assembly"/>
    <property type="evidence" value="ECO:0007669"/>
    <property type="project" value="TreeGrafter"/>
</dbReference>
<reference evidence="18 19" key="1">
    <citation type="submission" date="2007-05" db="EMBL/GenBank/DDBJ databases">
        <title>Complete sequence of Geobacter uraniireducens Rf4.</title>
        <authorList>
            <consortium name="US DOE Joint Genome Institute"/>
            <person name="Copeland A."/>
            <person name="Lucas S."/>
            <person name="Lapidus A."/>
            <person name="Barry K."/>
            <person name="Detter J.C."/>
            <person name="Glavina del Rio T."/>
            <person name="Hammon N."/>
            <person name="Israni S."/>
            <person name="Dalin E."/>
            <person name="Tice H."/>
            <person name="Pitluck S."/>
            <person name="Chertkov O."/>
            <person name="Brettin T."/>
            <person name="Bruce D."/>
            <person name="Han C."/>
            <person name="Schmutz J."/>
            <person name="Larimer F."/>
            <person name="Land M."/>
            <person name="Hauser L."/>
            <person name="Kyrpides N."/>
            <person name="Mikhailova N."/>
            <person name="Shelobolina E."/>
            <person name="Aklujkar M."/>
            <person name="Lovley D."/>
            <person name="Richardson P."/>
        </authorList>
    </citation>
    <scope>NUCLEOTIDE SEQUENCE [LARGE SCALE GENOMIC DNA]</scope>
    <source>
        <strain evidence="18 19">Rf4</strain>
    </source>
</reference>
<dbReference type="PANTHER" id="PTHR43775:SF37">
    <property type="entry name" value="SI:DKEY-61P9.11"/>
    <property type="match status" value="1"/>
</dbReference>
<dbReference type="SUPFAM" id="SSF47336">
    <property type="entry name" value="ACP-like"/>
    <property type="match status" value="5"/>
</dbReference>
<dbReference type="SMART" id="SM00822">
    <property type="entry name" value="PKS_KR"/>
    <property type="match status" value="5"/>
</dbReference>
<dbReference type="Gene3D" id="3.10.129.110">
    <property type="entry name" value="Polyketide synthase dehydratase"/>
    <property type="match status" value="4"/>
</dbReference>
<feature type="region of interest" description="N-terminal hotdog fold" evidence="12">
    <location>
        <begin position="1486"/>
        <end position="1611"/>
    </location>
</feature>
<dbReference type="GO" id="GO:0004312">
    <property type="term" value="F:fatty acid synthase activity"/>
    <property type="evidence" value="ECO:0007669"/>
    <property type="project" value="TreeGrafter"/>
</dbReference>
<feature type="domain" description="Carrier" evidence="15">
    <location>
        <begin position="726"/>
        <end position="803"/>
    </location>
</feature>
<feature type="domain" description="PKS/mFAS DH" evidence="17">
    <location>
        <begin position="2998"/>
        <end position="3287"/>
    </location>
</feature>
<dbReference type="InterPro" id="IPR016039">
    <property type="entry name" value="Thiolase-like"/>
</dbReference>
<evidence type="ECO:0000256" key="1">
    <source>
        <dbReference type="ARBA" id="ARBA00001957"/>
    </source>
</evidence>
<dbReference type="PROSITE" id="PS50075">
    <property type="entry name" value="CARRIER"/>
    <property type="match status" value="5"/>
</dbReference>
<dbReference type="InterPro" id="IPR057326">
    <property type="entry name" value="KR_dom"/>
</dbReference>
<dbReference type="InterPro" id="IPR006162">
    <property type="entry name" value="Ppantetheine_attach_site"/>
</dbReference>
<dbReference type="PANTHER" id="PTHR43775">
    <property type="entry name" value="FATTY ACID SYNTHASE"/>
    <property type="match status" value="1"/>
</dbReference>
<evidence type="ECO:0000256" key="9">
    <source>
        <dbReference type="ARBA" id="ARBA00022857"/>
    </source>
</evidence>
<evidence type="ECO:0000256" key="6">
    <source>
        <dbReference type="ARBA" id="ARBA00022553"/>
    </source>
</evidence>
<keyword evidence="19" id="KW-1185">Reference proteome</keyword>
<dbReference type="Gene3D" id="1.10.1200.10">
    <property type="entry name" value="ACP-like"/>
    <property type="match status" value="5"/>
</dbReference>
<dbReference type="InterPro" id="IPR054514">
    <property type="entry name" value="RhiE-like_linker"/>
</dbReference>
<dbReference type="InterPro" id="IPR049900">
    <property type="entry name" value="PKS_mFAS_DH"/>
</dbReference>
<evidence type="ECO:0000256" key="5">
    <source>
        <dbReference type="ARBA" id="ARBA00022490"/>
    </source>
</evidence>
<dbReference type="PROSITE" id="PS52019">
    <property type="entry name" value="PKS_MFAS_DH"/>
    <property type="match status" value="4"/>
</dbReference>
<feature type="active site" description="Proton acceptor; for dehydratase activity" evidence="12">
    <location>
        <position position="3027"/>
    </location>
</feature>
<feature type="region of interest" description="C-terminal hotdog fold" evidence="12">
    <location>
        <begin position="3138"/>
        <end position="3287"/>
    </location>
</feature>
<dbReference type="InterPro" id="IPR013968">
    <property type="entry name" value="PKS_KR"/>
</dbReference>
<dbReference type="InterPro" id="IPR020807">
    <property type="entry name" value="PKS_DH"/>
</dbReference>
<evidence type="ECO:0000256" key="4">
    <source>
        <dbReference type="ARBA" id="ARBA00022450"/>
    </source>
</evidence>
<dbReference type="InterPro" id="IPR014030">
    <property type="entry name" value="Ketoacyl_synth_N"/>
</dbReference>
<evidence type="ECO:0000256" key="12">
    <source>
        <dbReference type="PROSITE-ProRule" id="PRU01363"/>
    </source>
</evidence>
<dbReference type="InterPro" id="IPR014031">
    <property type="entry name" value="Ketoacyl_synth_C"/>
</dbReference>
<evidence type="ECO:0000256" key="7">
    <source>
        <dbReference type="ARBA" id="ARBA00022679"/>
    </source>
</evidence>
<dbReference type="PROSITE" id="PS00606">
    <property type="entry name" value="KS3_1"/>
    <property type="match status" value="2"/>
</dbReference>
<keyword evidence="7" id="KW-0808">Transferase</keyword>
<feature type="active site" description="Proton donor; for dehydratase activity" evidence="12">
    <location>
        <position position="189"/>
    </location>
</feature>
<evidence type="ECO:0000256" key="11">
    <source>
        <dbReference type="ARBA" id="ARBA00054155"/>
    </source>
</evidence>
<dbReference type="OrthoDB" id="5476655at2"/>
<evidence type="ECO:0000256" key="2">
    <source>
        <dbReference type="ARBA" id="ARBA00004496"/>
    </source>
</evidence>
<feature type="region of interest" description="C-terminal hotdog fold" evidence="12">
    <location>
        <begin position="128"/>
        <end position="273"/>
    </location>
</feature>
<feature type="domain" description="PKS/mFAS DH" evidence="17">
    <location>
        <begin position="4505"/>
        <end position="4798"/>
    </location>
</feature>
<evidence type="ECO:0000256" key="13">
    <source>
        <dbReference type="SAM" id="Coils"/>
    </source>
</evidence>
<feature type="domain" description="PKS/mFAS DH" evidence="17">
    <location>
        <begin position="1"/>
        <end position="273"/>
    </location>
</feature>
<dbReference type="GO" id="GO:0005886">
    <property type="term" value="C:plasma membrane"/>
    <property type="evidence" value="ECO:0007669"/>
    <property type="project" value="TreeGrafter"/>
</dbReference>
<dbReference type="CDD" id="cd00833">
    <property type="entry name" value="PKS"/>
    <property type="match status" value="5"/>
</dbReference>
<dbReference type="KEGG" id="gur:Gura_3095"/>
<feature type="domain" description="PKS/mFAS DH" evidence="17">
    <location>
        <begin position="1486"/>
        <end position="1775"/>
    </location>
</feature>
<gene>
    <name evidence="18" type="ordered locus">Gura_3095</name>
</gene>
<feature type="active site" description="Proton donor; for dehydratase activity" evidence="12">
    <location>
        <position position="1687"/>
    </location>
</feature>
<dbReference type="Proteomes" id="UP000006695">
    <property type="component" value="Chromosome"/>
</dbReference>
<organism evidence="18 19">
    <name type="scientific">Geotalea uraniireducens (strain Rf4)</name>
    <name type="common">Geobacter uraniireducens</name>
    <dbReference type="NCBI Taxonomy" id="351605"/>
    <lineage>
        <taxon>Bacteria</taxon>
        <taxon>Pseudomonadati</taxon>
        <taxon>Thermodesulfobacteriota</taxon>
        <taxon>Desulfuromonadia</taxon>
        <taxon>Geobacterales</taxon>
        <taxon>Geobacteraceae</taxon>
        <taxon>Geotalea</taxon>
    </lineage>
</organism>
<keyword evidence="13" id="KW-0175">Coiled coil</keyword>
<dbReference type="InterPro" id="IPR009081">
    <property type="entry name" value="PP-bd_ACP"/>
</dbReference>
<dbReference type="FunFam" id="3.40.47.10:FF:000019">
    <property type="entry name" value="Polyketide synthase type I"/>
    <property type="match status" value="4"/>
</dbReference>
<dbReference type="PROSITE" id="PS52004">
    <property type="entry name" value="KS3_2"/>
    <property type="match status" value="5"/>
</dbReference>
<dbReference type="InterPro" id="IPR020806">
    <property type="entry name" value="PKS_PP-bd"/>
</dbReference>
<sequence length="7157" mass="783052">MLKFRSCLKGNESFLKDHKINGKKILPGVAYLEMARAAVESALNLDKSQMQEIVLKNVAWLLPVVVEDNPVNLFVGVAANDNGEIDFEVCSTNVDGETVAHSYGSAEVTKAGETERIAISTMLEQRWLREVSSEEYYEAFGKMGIEYGPGHRGIERVYARDGEVLAKLSMPDCVKSESDHYVLHPSMLDSALQAAMGLIDGLGEVAVVPYAMERVEIKGKWHESMWAFARYGKGKKAAGRLESIDIDLCDHEGNVCVRMKGLAAREMSGEKDKDNRVILFHPEWKEEKASTAIPMEAYAEKIVVLYEPGPATEKEIVASLEGSRVITLRPGKDGVPIDERYENYTVGILEEIQGIVKRKPGRVLIQAVVFATGEGRLFAGHAALFKTARQEHPDIDWQMIELEDIEDAERVTKILKDNARSEAGKSIKYKAGNRSIAEMRELASAREIPRLPWKEKGVYLISGGVGGLGLIFARDIVENLKECTIILAGRSELTPDKESIIQGLKANGSIVKYYQADVTDNDQIESLIKEVVGKYGRVHGIIHSAGVIRDSYIVKKNRKDVEQVLRPKIKGLMAIEEAISGMELDVLLLFSSLAGVLGNAGQSDYAAANGFMDAYAQYRNELAEVGQRRGKALSLNWPLWKEGGMQVNPDAEKMMLQSWGMIPLQTSTGIRALYQGLASEKGQVLVMEGRLGRIRQKLDSLMTPAGAQPKTVPVASGTLSEIDSSSLQEKVLSILMQAVSELLRVKLADIDADVELNDYGFDSVSLTQFANTLNREYKLELAPTVFFEYPTLSRFAKYLVEAHSSAFSSSLGAQTNVQTKVQTKAAARAEEDRAEETTPGTRRHPRFAVTAAPAVAKPSASSFEPVAIVGLSGRFPFASDVDEFWKNLMDGRDCITEIPNSRWDWRRYYGDPAKEANKTNAKCGGFIDGVDEFDPLFFGISPREAEIMDPNQRLLMTHVWKAIEDAGYSAQSLSGTNTAIFAGTATSGYSELLSRAKVAIEAYSATGVAASVGPNRMSYFLNIHGPSEPIETACSSSLVAIHRAVAVLQDGTCEMAIAGGVNTIVSPELHLSFSKAGMLCEDGRCKTFSNRANGYARGEGVGVLFLKKLKDAERDNDHVHAVIRGTAENHGGRANSLTAPNPVAQADLLTSAYTTAGIDPRTVGYIEAHGTGTELGDPIEINGLKAAFKELYRATGEPEVTSAHCGLGSVKTNIGHLELAAGIAGVIKVIQQLKYKTLAKSLHCDVVNPYIQLENSPFYIVQENREWKALRDGNGNELPRRAGVSSFGFGGANAHVVIEEYVPKDQPHVAIAPPNPAIIVLSAKNEERLKEQAQLLVAAIRERQFSDADLVNIAYTLQVGRDAMEERLALIPQSVQELSEALTKYCEGREGIEKLYRGQVKPNKEALSVFSMDEELQEAIEKWMERGKYSRLLGLWVRGQQFDWNKLYRDPKPRRVSLPTYPFTKERYWVPETREQKPEYQEQRIHPLLHQNASDFSEQRFSSTFTGEEFFLTDHVVRGRKVLPGVAYLEMARAALEQAAGAEEPKAGIRLKNVVWARPIAVDAQPVRVHIGLVPNDTGEITYEIYSDSQANGAEPLVHGQGAAEFLSTRETSTLDIEALQAECTQESLSSSQCYEAFLQMGFEYGPGHRGIVEAYVGVGQVLAKLSLPDSVSQTDGQYVLHPSLMDSALQASIGLIRGQDQGGALKPVVPFALQELDVLGTCTPSMWTLIRYGKGSKPGDSVQQLDIDVSDEHGKVRVTMRGLSLKGLDGEVRPGASTAIGTVMLEPVWNEQSVAEEATAADQAEHLVLLCGQDDLTHEEVTRLMSGARCISFHSEQKGIGERFGDYALQAFQEIQSVLRSKSKGKLLVQVVFSGQGDGQLFGGLSGLLKTARLENPNFGWQLIEVETRETSESIVEKLKGNSRSALDQQIRYQGGKRFVCGWREVASFQEQASIPWRDRGVYLITGGAGNLGLIFAKEIANRVTGATLILTGRSPLSEVKRAQLRELEASGARVEYQQVDVSQKDAVAGLIQALVEEFGSINGIIHAAGVTRDSFIIKKTNEEFLEVLGPKVGGLVHLDQASQHLELDLVLLFSSAAAAAGNLGQADYAAANAFMDAYAAYRNDLVARNERRGRTFSINWPLWQEGGMQVDAETRQMMLQTRGMIPLPTATGIAALYQALACGKNQIMVIDGDPQRVTAGIIAQPSRAELRKDVSPVVENGVAPEVTQDSLRDKASDYFKKLVAAGIKLPAHRVDVDAPMERYGIDSIMVLQLTNELEKVFGSLPKTLFFEYQTIQALSGYFLESHRDQLMGLLEIEQTPTAAADTSQNSVAAPKPAQPVASNRRPSRFASRAAAREEKANEVSDIAIIGVSGRYPGAGNLGEFWKNLRDGKDCITEIPKDRWDHSLYFDADKNKQGKTNSKWGGFLDGVDLFDTLFFNISPREAEIMDPQERLFLQCVYETLENAGYTREALGLHQGGGLEGNVGVYVGVMYEEYQLYGAQETAKGRPLALAGNPSSIANRVSYFCNFHGPSMAVDTMCSSSLTAIHLACQSLQRGGCEVAIAGGVNVSVHPNKYMFLGQGKFVSSKGRCESFGEGGDGYVPGEGVGAVLLKPLAKAVADGDQIYGVIKASTINHGGKTNGYTVPNPNAQASVIGRALQQSGVHPRTISYIEAHGTGTSLGDPIEIAGLAKTFQEHTKEKQFCSIGSAKSNIGHCESAAGIAGVTKVLLQLKHRQLAPSLHSEVLNPNIDFSTTPFVVQQQLAEWKRPVVEINGQTREYPRIAGISSFGAGGSNAHVVIEEYIPEGGERIPVRVSAQHPAIVVLSAKNEKRLEEQARRLLGAIQERQFSDADLADAAYTLQVGREAMDARLAMVVASIKDLEEKLSGYLDGKSDLEHLHKGHVKRDRDNDSAWLYAVDEDMAKTIDAWVSKGKYARLLDLWVKGLNFDWNRLYGAAKPHRISLPTYPFAGDRYWVPEIAQTAGASALLPVAHSIHPLLHQNTSDLTEQRFSSIFTGEEFFLADHAVSGEKILPVAAYLEMARAAVDRAAGSWNPSQKGISLKNIVWARPITVTGQPVQVHVGLFPKDNGEIGYEIYSESTEHSAETIINSQGSALFGPVADIPVINLLDVQSECDRELSSAQCYDAFKTMGSEYGARHRGIERAYAGSTTVLAKLSLPSSISETEDHYLLHPSMLDSAMQASLLIVGEPASMAAPKPMVPSTLHQLEILQRCTSLMWAVIRSGNSGEAAGRANNVDVDLCDENGSVCVRMRGLSFRVLEGGQGTVGAAADQETLVLKPVWEAPADVKEGRAPEYAGHLVILCQMSNVLKEGVEVQMDGVRSLIISSEEREMEKRFPVYAQQVFEQIQSLLNEKPKGKVLVQMVIPNNGEGNLLAALNGVLKTAHQENPKLTGQLIAVDSTEDADKTVEKLKYNSRCPADDRVRYEEGKRQVVRWKEIGVSQASVGMQWKEQGVYLITGGAGGLGFIFAKELARKANGITLILTGRSAHGDAKQALLQELESLGARAQYRQTDVTERNSVEQLVKSIVDDHGNLNGIIHSAGVNKDNFIIKKTVEEFHEVLSPKVAGLVNLDYASKDLGLDFFVLFSSVAGAFGSPGQADYSTANAFMDCYAAQRNALVQKGERFGATLSINWPLWREGGMQVDAETEKMMQHKLGLRPLPSLAGIQAFHTGLVAGFDQTLVLHGNRARIQEQLLDTISELPSSPGDELILQADSLVLKEKVVYQLKVLLGRVVKLSAHRIDAHEPLESYGIDSIMITQLNQELAKIFGELSKTLFYEYQDLDALAAYFITGYPQRCLQWTGLRDSIPTGQKASAEDLHQDGDFPVLTSFKIAKTSRRSFSGTQENHGNREPIAIIGMSGRYPQADNLGDYWENLKAGRDCITEIPEDRWPLDGFYHADPQEAVEMRKSYSKWGGFVRGFADFDPLFFNISALDAINTDPQERLFIQSCWEVFEDAGYTREQLAAQFKGRVGVFAGITKNGFALYGPDLWRQGETISPRTSFSSVANRVSYLFNLRGPSMAVDTMCSASLTAIHEACEHLHHKECEMAIAGGVNLYLHPASYVELCALQMLSTDGQCKSFGLDGNGFVPGEGVGVVLLKPLSRAIADRDQIHAVIRGSRTNHGGKTNGYTVPSPVAQGELIRETLDKAGIHARAVSYIEAHGTGTKLGDPIEITGLAQAFHKDTADTGYCAIGSVKSNIGHLEAAAGIAGVTKIVLQMKHRSHVPSLHSVNLNPNIDFAKTPFTVQQELSEWVRPVVEIDGETREYPRIAGISSFGAGGSNAHVILEEYAPGDEERTRVAINAQHPALIVLSARDGERLRASVERLLGAQSSQRFTDADLADVAYTLQIGREAMEERMALIVATVSELEQKLKDYLNGKDDIEGLSMGQVKRDNDMLAVFTADDDMQEAIGKWIRKRKYSKVLDLWVQGIPVDWNVLYGDSTPRRISLPAYPFAGERYWLPEIKGQRLDAAGQGAPGSGNALHPLLHQNTSDLTEQRFSSTFTGQEFFLSDHVVRGERVFPGVAYLEMARAAVDRAAGGLKQALTGISLKHVVWARPIIVNDRPVQVHIGLFPEDNGEIGYEVYSESPEAGTVVHSQGQAKLLPSSGKSTLDISALRAACNLGTLTPAQCYGGFRAMGIEYGSGHRGIEHIFVGANQALAKLSLPSSVCQTVDQFVLHPSIMDSAFQACAGLMDSFGSQAASGSAPSKPILPFALQELEILGRCSSSMWALIRYGNGSKPGDAVQKIDITVCDEHGNVQVVIKGLSLRSLEGEVPSVGASASIGTLMLEPVWNEQALAEIATAPDLATHLVLLCGLENGIPEAVTSQMSGTRCVALQSEQKGIEERFTDHAARLFAELQGILREKHRGSVLVQVVLPADPEGLLFTGLLGLLKSARMENPRLIGQLIEVEARETSESIVEKLNQNSHDPLATHIRYRDGKRFVAGLSELEVPGAEENIPWKEGGVYLITGGAGGLGMIFAGEIAHKVRSVTLVLTGRSSLNDERRSRLKELEGAGARIVYKEVDVTRREAVAELIQNIMKEFGTLTGIIHAAGVVRDNFIIKKTQEELLEVLAPKVMGLVNLDQETKHLNQDLFILFSSGAGLLGNIGQADYAAANAFMDAYAAYRNGLVARNERLGRTFSINWPLWQEGGMRIDAKTESMSLQRTGMISLQTQTGIRALYQCLACGRDQVMPLEGDVERLRAVLLDRQDATETSTLSCAAEEGKTVPAVAQDLLQEKATDYLKKLISSVIKYPASKIDANAPMEKYGIDSIMVMQLTNQLEKAFGSLPKTLFFEYQTIQALSGYFLESHRDQLMGLLEIEQKPTTAADSSQNSVAAPKSVQTAALNRRQARFACRAESQEEKANEESDIAIIGVSGRYPGAENIGEFWKNLRDGKDCITEIPKERWDHSLYFDADKNKKGKTYSKWGGFLDGVDRFDTLFFNITPREAEILDPQERLFLQCVYETLENAGYTREVLGTGLDGNVGVYVGVMYEEYQLYGAQETALGRPLALSGSPSSIANRVSYFCNFHGPSMAVDTMCSSSLTAIHLACQSLQRGGCEVAIAGGVNVSVHPNKYMFLGQGKFVSSKGRCESFGEGGDGYVPGEGVGAVLLKPLAKAVADGDQIYGVIKASTINHGGKTNGYTVPNPNAQASVIGRALQQSGVHPRTISYIEAHGTGTSLGDPIEIAGLAKTFQEHTKEKQFCSIGSAKSNIGHCESAAGIAGVTKVLLQLKHRQLAPSLHSEVLNPNIDFSTTPFVVQQQLAEWKRPVVEINGQTREYPRIAGISSFGAGGSNAHVVIEEYIPEGGERIPVRVSAQHPAIVVLSAKNEKRLEEQARRLLGAIQERQFSDADLADAAYTLQVGREAMDARLALVVASIKELEEKLSGFLDGTNDIEDLYKGNVKRDNDSAWLYAVDEDMAKTIDAWVSKGKYARLLELWVKGMHFDWNRLYGAAKPRRIGLPTYPFAGERYWVPEMAQSSVAGVAPAVVSDSQRERVILIKDWQQKNAGAASDIPSGLIIVLGTAATAELAAELFSQRTDIRAIHVVHDALSSSDAIPTDFYSASAGEDLYHQIRERRLNRKLLGVIDLTAYDSEYERSVAVESGKIAFLQKLIEYDRSERFTLLQVTHALHAFHLATTTLQGARLAGLYRMLGSEYKQILSLTMDSDCPLAMKEKLAAQIKNEFANTCQEHVSESCYRNDRRYEPQLRIGQTDVDIEKNYPETERYRSVDVILITGGSRGIGASIAEHLVSQGCRNLAILGREALPEQSEWKTVLERNDMPEMSEKLRRMQSFVEQGVRVRYYTTPLTDQDGLRDMVDDIHRHAGPLTGIFHCAGVTGKKPVFFNKTYSEIESVCEPKMTGLATLHKVVETEPLAFFILFSSISSVAPTLSTSQSDYAMANAYMDYFAEYQASHGHAYVKSIQWPAWGETGMAANGQQTPAYKKTGLALVSTANGLMLLDVIKNGSYRVSLPCVVIPHEFRHDQLLKTTLKVDLQPARAVSAAPQLPPAHRLTAGVKESVRQWLRNTFMTELKLTADQLDEDTSFDDYGIDSIMFAQLVQTLEKGVQGKLDPALLFEHTTLAALTDYFSAHHADQFQADLAASTPAEAALSEDSTAQMKEPAFEGLGGNEPIARNEIVTAPEDIAVVGISCRFPDSPTKEAYWELLAKGEKAIREVPENRWESNGRRDYGGWIDDIDMFDPEFFKLKENDAMIMDPQARVVLEEGLKAIYDAGYESKDVSGQRVGVYLGGRAQITQDIEKVLEATNPILGLGQNYLATNISRFLNITGPSLVVDTACSSGLTAISMASDTLKNGRIDMAMAGAVNLILNPFTHRLFEARKILSKNGDFKIFEKQAGGEVLGEGAGVVVLKRLSDAVRDGNKIYGVIKAIAVNNDGRTLGPGSPNMETQKQVMKEALELSGKTPEDIGYIEVNGGGSPVVDSIEIRALSEIYRLDDKKMKSCVVGSIKPNIGHLLLTSGLAGFIRCMLSLEEKKIPPFLSALEPFEHYDFTASRIAFNRECSDWLIESGRKRIAAQNSFPDGGTNCHVIMEEFVPEVNYTQRLFSLAAPAMNKRSFASSRTVTFQQDSLVKSTNEDSIDDFIDRFKSIDNQMINLEAVQSSVKNVWGEFDEKNI</sequence>
<evidence type="ECO:0000313" key="19">
    <source>
        <dbReference type="Proteomes" id="UP000006695"/>
    </source>
</evidence>
<feature type="domain" description="Carrier" evidence="15">
    <location>
        <begin position="2235"/>
        <end position="2308"/>
    </location>
</feature>
<dbReference type="InterPro" id="IPR050091">
    <property type="entry name" value="PKS_NRPS_Biosynth_Enz"/>
</dbReference>
<protein>
    <submittedName>
        <fullName evidence="18">Beta-ketoacyl synthase</fullName>
    </submittedName>
</protein>
<dbReference type="Pfam" id="PF00550">
    <property type="entry name" value="PP-binding"/>
    <property type="match status" value="5"/>
</dbReference>
<feature type="active site" description="Proton donor; for dehydratase activity" evidence="12">
    <location>
        <position position="4705"/>
    </location>
</feature>
<feature type="domain" description="Ketosynthase family 3 (KS3)" evidence="16">
    <location>
        <begin position="6665"/>
        <end position="7075"/>
    </location>
</feature>
<evidence type="ECO:0000259" key="17">
    <source>
        <dbReference type="PROSITE" id="PS52019"/>
    </source>
</evidence>
<evidence type="ECO:0000259" key="16">
    <source>
        <dbReference type="PROSITE" id="PS52004"/>
    </source>
</evidence>
<feature type="coiled-coil region" evidence="13">
    <location>
        <begin position="4373"/>
        <end position="4407"/>
    </location>
</feature>
<feature type="domain" description="Carrier" evidence="15">
    <location>
        <begin position="6539"/>
        <end position="6616"/>
    </location>
</feature>
<comment type="cofactor">
    <cofactor evidence="1">
        <name>pantetheine 4'-phosphate</name>
        <dbReference type="ChEBI" id="CHEBI:47942"/>
    </cofactor>
</comment>
<comment type="function">
    <text evidence="11">Involved in production of the polyketide antibiotic thailandamide.</text>
</comment>
<comment type="pathway">
    <text evidence="3">Antibiotic biosynthesis.</text>
</comment>
<feature type="domain" description="Ketosynthase family 3 (KS3)" evidence="16">
    <location>
        <begin position="2365"/>
        <end position="2804"/>
    </location>
</feature>
<dbReference type="GO" id="GO:0004315">
    <property type="term" value="F:3-oxoacyl-[acyl-carrier-protein] synthase activity"/>
    <property type="evidence" value="ECO:0007669"/>
    <property type="project" value="InterPro"/>
</dbReference>
<dbReference type="InterPro" id="IPR020841">
    <property type="entry name" value="PKS_Beta-ketoAc_synthase_dom"/>
</dbReference>
<dbReference type="SMART" id="SM00826">
    <property type="entry name" value="PKS_DH"/>
    <property type="match status" value="4"/>
</dbReference>
<dbReference type="InterPro" id="IPR049552">
    <property type="entry name" value="PKS_DH_N"/>
</dbReference>
<feature type="compositionally biased region" description="Low complexity" evidence="14">
    <location>
        <begin position="2343"/>
        <end position="2355"/>
    </location>
</feature>
<keyword evidence="9" id="KW-0521">NADP</keyword>
<evidence type="ECO:0000313" key="18">
    <source>
        <dbReference type="EMBL" id="ABQ27260.1"/>
    </source>
</evidence>
<feature type="region of interest" description="Disordered" evidence="14">
    <location>
        <begin position="2325"/>
        <end position="2358"/>
    </location>
</feature>